<keyword evidence="2 4" id="KW-0238">DNA-binding</keyword>
<dbReference type="SUPFAM" id="SSF46689">
    <property type="entry name" value="Homeodomain-like"/>
    <property type="match status" value="1"/>
</dbReference>
<dbReference type="InterPro" id="IPR009057">
    <property type="entry name" value="Homeodomain-like_sf"/>
</dbReference>
<feature type="DNA-binding region" description="H-T-H motif" evidence="4">
    <location>
        <begin position="47"/>
        <end position="66"/>
    </location>
</feature>
<feature type="region of interest" description="Disordered" evidence="5">
    <location>
        <begin position="1"/>
        <end position="23"/>
    </location>
</feature>
<dbReference type="RefSeq" id="WP_245836188.1">
    <property type="nucleotide sequence ID" value="NZ_PDJE01000001.1"/>
</dbReference>
<name>A0A2A9DV22_9MICO</name>
<proteinExistence type="predicted"/>
<dbReference type="Proteomes" id="UP000221369">
    <property type="component" value="Unassembled WGS sequence"/>
</dbReference>
<dbReference type="GO" id="GO:0003677">
    <property type="term" value="F:DNA binding"/>
    <property type="evidence" value="ECO:0007669"/>
    <property type="project" value="UniProtKB-UniRule"/>
</dbReference>
<dbReference type="AlphaFoldDB" id="A0A2A9DV22"/>
<dbReference type="EMBL" id="PDJE01000001">
    <property type="protein sequence ID" value="PFG29759.1"/>
    <property type="molecule type" value="Genomic_DNA"/>
</dbReference>
<evidence type="ECO:0000256" key="2">
    <source>
        <dbReference type="ARBA" id="ARBA00023125"/>
    </source>
</evidence>
<dbReference type="InterPro" id="IPR036271">
    <property type="entry name" value="Tet_transcr_reg_TetR-rel_C_sf"/>
</dbReference>
<evidence type="ECO:0000256" key="3">
    <source>
        <dbReference type="ARBA" id="ARBA00023163"/>
    </source>
</evidence>
<keyword evidence="1" id="KW-0805">Transcription regulation</keyword>
<dbReference type="Pfam" id="PF13305">
    <property type="entry name" value="TetR_C_33"/>
    <property type="match status" value="1"/>
</dbReference>
<evidence type="ECO:0000256" key="4">
    <source>
        <dbReference type="PROSITE-ProRule" id="PRU00335"/>
    </source>
</evidence>
<evidence type="ECO:0000256" key="1">
    <source>
        <dbReference type="ARBA" id="ARBA00023015"/>
    </source>
</evidence>
<comment type="caution">
    <text evidence="7">The sequence shown here is derived from an EMBL/GenBank/DDBJ whole genome shotgun (WGS) entry which is preliminary data.</text>
</comment>
<reference evidence="7 8" key="1">
    <citation type="submission" date="2017-10" db="EMBL/GenBank/DDBJ databases">
        <title>Sequencing the genomes of 1000 actinobacteria strains.</title>
        <authorList>
            <person name="Klenk H.-P."/>
        </authorList>
    </citation>
    <scope>NUCLEOTIDE SEQUENCE [LARGE SCALE GENOMIC DNA]</scope>
    <source>
        <strain evidence="7 8">DSM 21798</strain>
    </source>
</reference>
<protein>
    <submittedName>
        <fullName evidence="7">TetR family transcriptional regulator</fullName>
    </submittedName>
</protein>
<dbReference type="PROSITE" id="PS50977">
    <property type="entry name" value="HTH_TETR_2"/>
    <property type="match status" value="1"/>
</dbReference>
<gene>
    <name evidence="7" type="ORF">ATJ78_0674</name>
</gene>
<accession>A0A2A9DV22</accession>
<organism evidence="7 8">
    <name type="scientific">Paramicrobacterium agarici</name>
    <dbReference type="NCBI Taxonomy" id="630514"/>
    <lineage>
        <taxon>Bacteria</taxon>
        <taxon>Bacillati</taxon>
        <taxon>Actinomycetota</taxon>
        <taxon>Actinomycetes</taxon>
        <taxon>Micrococcales</taxon>
        <taxon>Microbacteriaceae</taxon>
        <taxon>Paramicrobacterium</taxon>
    </lineage>
</organism>
<keyword evidence="8" id="KW-1185">Reference proteome</keyword>
<evidence type="ECO:0000256" key="5">
    <source>
        <dbReference type="SAM" id="MobiDB-lite"/>
    </source>
</evidence>
<dbReference type="InterPro" id="IPR025996">
    <property type="entry name" value="MT1864/Rv1816-like_C"/>
</dbReference>
<dbReference type="SUPFAM" id="SSF48498">
    <property type="entry name" value="Tetracyclin repressor-like, C-terminal domain"/>
    <property type="match status" value="1"/>
</dbReference>
<evidence type="ECO:0000313" key="7">
    <source>
        <dbReference type="EMBL" id="PFG29759.1"/>
    </source>
</evidence>
<evidence type="ECO:0000259" key="6">
    <source>
        <dbReference type="PROSITE" id="PS50977"/>
    </source>
</evidence>
<sequence length="253" mass="26815">MSTSENSDDSVPPRPRTARQRAREQITAEILAAARARLRDEGPAQLSLRAVARDVGMVSSAVYRYVASRDELLTALLTEAYNELGAVAEEADAAVSDRSDSAARWMTVCRAIRRWALQHPHDYALLYGTPVPGYAAPSATIEPATRTVRVLIGIVADAYRDDPTRAPAAPAVEGAPGSVGSAVESARAFLENTGAGVVAAPGSDALARLLMAWSSIFGTLSFELFGHFVGSVDDADAYFDAAMHRLALDLGLA</sequence>
<dbReference type="Pfam" id="PF00440">
    <property type="entry name" value="TetR_N"/>
    <property type="match status" value="1"/>
</dbReference>
<dbReference type="Gene3D" id="1.10.357.10">
    <property type="entry name" value="Tetracycline Repressor, domain 2"/>
    <property type="match status" value="1"/>
</dbReference>
<feature type="domain" description="HTH tetR-type" evidence="6">
    <location>
        <begin position="24"/>
        <end position="84"/>
    </location>
</feature>
<dbReference type="InterPro" id="IPR001647">
    <property type="entry name" value="HTH_TetR"/>
</dbReference>
<keyword evidence="3" id="KW-0804">Transcription</keyword>
<evidence type="ECO:0000313" key="8">
    <source>
        <dbReference type="Proteomes" id="UP000221369"/>
    </source>
</evidence>